<accession>A0AAD1SN10</accession>
<proteinExistence type="predicted"/>
<evidence type="ECO:0000313" key="1">
    <source>
        <dbReference type="EMBL" id="CAH2302316.1"/>
    </source>
</evidence>
<keyword evidence="2" id="KW-1185">Reference proteome</keyword>
<feature type="non-terminal residue" evidence="1">
    <location>
        <position position="51"/>
    </location>
</feature>
<reference evidence="1" key="1">
    <citation type="submission" date="2022-03" db="EMBL/GenBank/DDBJ databases">
        <authorList>
            <person name="Alioto T."/>
            <person name="Alioto T."/>
            <person name="Gomez Garrido J."/>
        </authorList>
    </citation>
    <scope>NUCLEOTIDE SEQUENCE</scope>
</reference>
<evidence type="ECO:0000313" key="2">
    <source>
        <dbReference type="Proteomes" id="UP001295444"/>
    </source>
</evidence>
<gene>
    <name evidence="1" type="ORF">PECUL_23A017236</name>
</gene>
<dbReference type="EMBL" id="OW240917">
    <property type="protein sequence ID" value="CAH2302316.1"/>
    <property type="molecule type" value="Genomic_DNA"/>
</dbReference>
<name>A0AAD1SN10_PELCU</name>
<sequence length="51" mass="5513">YDIIPVPIATVRGTLKFSLTVGYTDSYGFYYVGLQVDGNGNLDVQVLGLVT</sequence>
<protein>
    <submittedName>
        <fullName evidence="1">Uncharacterized protein</fullName>
    </submittedName>
</protein>
<dbReference type="Proteomes" id="UP001295444">
    <property type="component" value="Chromosome 06"/>
</dbReference>
<feature type="non-terminal residue" evidence="1">
    <location>
        <position position="1"/>
    </location>
</feature>
<organism evidence="1 2">
    <name type="scientific">Pelobates cultripes</name>
    <name type="common">Western spadefoot toad</name>
    <dbReference type="NCBI Taxonomy" id="61616"/>
    <lineage>
        <taxon>Eukaryota</taxon>
        <taxon>Metazoa</taxon>
        <taxon>Chordata</taxon>
        <taxon>Craniata</taxon>
        <taxon>Vertebrata</taxon>
        <taxon>Euteleostomi</taxon>
        <taxon>Amphibia</taxon>
        <taxon>Batrachia</taxon>
        <taxon>Anura</taxon>
        <taxon>Pelobatoidea</taxon>
        <taxon>Pelobatidae</taxon>
        <taxon>Pelobates</taxon>
    </lineage>
</organism>
<dbReference type="AlphaFoldDB" id="A0AAD1SN10"/>